<protein>
    <submittedName>
        <fullName evidence="3">RsmD family RNA methyltransferase</fullName>
    </submittedName>
</protein>
<keyword evidence="1 3" id="KW-0489">Methyltransferase</keyword>
<evidence type="ECO:0000256" key="2">
    <source>
        <dbReference type="ARBA" id="ARBA00022679"/>
    </source>
</evidence>
<dbReference type="GO" id="GO:0008168">
    <property type="term" value="F:methyltransferase activity"/>
    <property type="evidence" value="ECO:0007669"/>
    <property type="project" value="UniProtKB-KW"/>
</dbReference>
<dbReference type="PIRSF" id="PIRSF004553">
    <property type="entry name" value="CHP00095"/>
    <property type="match status" value="1"/>
</dbReference>
<dbReference type="PANTHER" id="PTHR43542">
    <property type="entry name" value="METHYLTRANSFERASE"/>
    <property type="match status" value="1"/>
</dbReference>
<gene>
    <name evidence="3" type="ORF">KHB02_16520</name>
</gene>
<dbReference type="PROSITE" id="PS00092">
    <property type="entry name" value="N6_MTASE"/>
    <property type="match status" value="1"/>
</dbReference>
<sequence>MTRIIAGAAGSTTLRVPKSGTRPTSDRVREALFSSLESRGLVDDAAVADLYAGTGALGLEAASRGAVEVVLVDRASGAAQACRANARAVQQRVPGVRIDVHAQPALGYLRQTVRTFDLVFIDPPYDVAEREIADVLEALVPRLTAHAVVVVERSKRSPEPTWPAGLEPFSKRSYGETIAWEAVVAGQPAEPSQSA</sequence>
<dbReference type="Gene3D" id="3.40.50.150">
    <property type="entry name" value="Vaccinia Virus protein VP39"/>
    <property type="match status" value="1"/>
</dbReference>
<dbReference type="SUPFAM" id="SSF53335">
    <property type="entry name" value="S-adenosyl-L-methionine-dependent methyltransferases"/>
    <property type="match status" value="1"/>
</dbReference>
<comment type="caution">
    <text evidence="3">The sequence shown here is derived from an EMBL/GenBank/DDBJ whole genome shotgun (WGS) entry which is preliminary data.</text>
</comment>
<dbReference type="InterPro" id="IPR004398">
    <property type="entry name" value="RNA_MeTrfase_RsmD"/>
</dbReference>
<dbReference type="PANTHER" id="PTHR43542:SF1">
    <property type="entry name" value="METHYLTRANSFERASE"/>
    <property type="match status" value="1"/>
</dbReference>
<accession>A0A942SZ41</accession>
<dbReference type="GO" id="GO:0031167">
    <property type="term" value="P:rRNA methylation"/>
    <property type="evidence" value="ECO:0007669"/>
    <property type="project" value="InterPro"/>
</dbReference>
<dbReference type="Pfam" id="PF03602">
    <property type="entry name" value="Cons_hypoth95"/>
    <property type="match status" value="1"/>
</dbReference>
<dbReference type="CDD" id="cd02440">
    <property type="entry name" value="AdoMet_MTases"/>
    <property type="match status" value="1"/>
</dbReference>
<evidence type="ECO:0000256" key="1">
    <source>
        <dbReference type="ARBA" id="ARBA00022603"/>
    </source>
</evidence>
<keyword evidence="2" id="KW-0808">Transferase</keyword>
<dbReference type="AlphaFoldDB" id="A0A942SZ41"/>
<evidence type="ECO:0000313" key="3">
    <source>
        <dbReference type="EMBL" id="MBS4182997.1"/>
    </source>
</evidence>
<dbReference type="EMBL" id="JAGYPE010000003">
    <property type="protein sequence ID" value="MBS4182997.1"/>
    <property type="molecule type" value="Genomic_DNA"/>
</dbReference>
<reference evidence="3" key="1">
    <citation type="submission" date="2021-05" db="EMBL/GenBank/DDBJ databases">
        <title>Novel Bacillus species.</title>
        <authorList>
            <person name="Liu G."/>
        </authorList>
    </citation>
    <scope>NUCLEOTIDE SEQUENCE</scope>
    <source>
        <strain evidence="3">FJAT-50051</strain>
    </source>
</reference>
<dbReference type="InterPro" id="IPR002052">
    <property type="entry name" value="DNA_methylase_N6_adenine_CS"/>
</dbReference>
<dbReference type="GO" id="GO:0003676">
    <property type="term" value="F:nucleic acid binding"/>
    <property type="evidence" value="ECO:0007669"/>
    <property type="project" value="InterPro"/>
</dbReference>
<proteinExistence type="predicted"/>
<organism evidence="3">
    <name type="scientific">Neobacillus citreus</name>
    <dbReference type="NCBI Taxonomy" id="2833578"/>
    <lineage>
        <taxon>Bacteria</taxon>
        <taxon>Bacillati</taxon>
        <taxon>Bacillota</taxon>
        <taxon>Bacilli</taxon>
        <taxon>Bacillales</taxon>
        <taxon>Bacillaceae</taxon>
        <taxon>Neobacillus</taxon>
    </lineage>
</organism>
<name>A0A942SZ41_9BACI</name>
<dbReference type="InterPro" id="IPR029063">
    <property type="entry name" value="SAM-dependent_MTases_sf"/>
</dbReference>